<evidence type="ECO:0000313" key="3">
    <source>
        <dbReference type="Proteomes" id="UP001598112"/>
    </source>
</evidence>
<name>A0ABW6D722_9BACT</name>
<organism evidence="2 3">
    <name type="scientific">Aquirufa originis</name>
    <dbReference type="NCBI Taxonomy" id="3096514"/>
    <lineage>
        <taxon>Bacteria</taxon>
        <taxon>Pseudomonadati</taxon>
        <taxon>Bacteroidota</taxon>
        <taxon>Cytophagia</taxon>
        <taxon>Cytophagales</taxon>
        <taxon>Flectobacillaceae</taxon>
        <taxon>Aquirufa</taxon>
    </lineage>
</organism>
<protein>
    <recommendedName>
        <fullName evidence="4">Outer membrane protein beta-barrel domain-containing protein</fullName>
    </recommendedName>
</protein>
<comment type="caution">
    <text evidence="2">The sequence shown here is derived from an EMBL/GenBank/DDBJ whole genome shotgun (WGS) entry which is preliminary data.</text>
</comment>
<keyword evidence="1" id="KW-0732">Signal</keyword>
<sequence length="233" mass="25857">MKHSIRLILLLFIGFHSVSQAFGQETVFKIKKDTTSSMKTLFKPHKLTSIGVSFQSQMLFGKGGPERSMGFQVHLNNKLSLGIASFNSNPRNDDPNRFADEPRRRFNALTMEITPMANKVFHLSFPLAIGRIQEEAPLYNYTHSYMSSMPQPGPGFGGNWGRNDPYGNGPRALGVQPGINLEVNLFKYVKVFGGANYRFAFGEEKTHGMAKAAGTIGVKVGVFDKRIRSANAH</sequence>
<feature type="signal peptide" evidence="1">
    <location>
        <begin position="1"/>
        <end position="21"/>
    </location>
</feature>
<dbReference type="Proteomes" id="UP001598112">
    <property type="component" value="Unassembled WGS sequence"/>
</dbReference>
<dbReference type="EMBL" id="JBBKXY010000003">
    <property type="protein sequence ID" value="MFD3293988.1"/>
    <property type="molecule type" value="Genomic_DNA"/>
</dbReference>
<dbReference type="RefSeq" id="WP_377979212.1">
    <property type="nucleotide sequence ID" value="NZ_JBBKXY010000003.1"/>
</dbReference>
<keyword evidence="3" id="KW-1185">Reference proteome</keyword>
<proteinExistence type="predicted"/>
<reference evidence="2 3" key="1">
    <citation type="submission" date="2024-03" db="EMBL/GenBank/DDBJ databases">
        <title>Aquirufa genome sequencing.</title>
        <authorList>
            <person name="Pitt A."/>
            <person name="Hahn M.W."/>
        </authorList>
    </citation>
    <scope>NUCLEOTIDE SEQUENCE [LARGE SCALE GENOMIC DNA]</scope>
    <source>
        <strain evidence="2 3">KTFRIE-69F</strain>
    </source>
</reference>
<accession>A0ABW6D722</accession>
<feature type="chain" id="PRO_5046952473" description="Outer membrane protein beta-barrel domain-containing protein" evidence="1">
    <location>
        <begin position="22"/>
        <end position="233"/>
    </location>
</feature>
<evidence type="ECO:0000313" key="2">
    <source>
        <dbReference type="EMBL" id="MFD3293988.1"/>
    </source>
</evidence>
<evidence type="ECO:0008006" key="4">
    <source>
        <dbReference type="Google" id="ProtNLM"/>
    </source>
</evidence>
<evidence type="ECO:0000256" key="1">
    <source>
        <dbReference type="SAM" id="SignalP"/>
    </source>
</evidence>
<gene>
    <name evidence="2" type="ORF">SKC35_09840</name>
</gene>